<reference evidence="4" key="1">
    <citation type="journal article" date="2020" name="Nat. Commun.">
        <title>Genome assembly of wild tea tree DASZ reveals pedigree and selection history of tea varieties.</title>
        <authorList>
            <person name="Zhang W."/>
            <person name="Zhang Y."/>
            <person name="Qiu H."/>
            <person name="Guo Y."/>
            <person name="Wan H."/>
            <person name="Zhang X."/>
            <person name="Scossa F."/>
            <person name="Alseekh S."/>
            <person name="Zhang Q."/>
            <person name="Wang P."/>
            <person name="Xu L."/>
            <person name="Schmidt M.H."/>
            <person name="Jia X."/>
            <person name="Li D."/>
            <person name="Zhu A."/>
            <person name="Guo F."/>
            <person name="Chen W."/>
            <person name="Ni D."/>
            <person name="Usadel B."/>
            <person name="Fernie A.R."/>
            <person name="Wen W."/>
        </authorList>
    </citation>
    <scope>NUCLEOTIDE SEQUENCE [LARGE SCALE GENOMIC DNA]</scope>
    <source>
        <strain evidence="4">cv. G240</strain>
    </source>
</reference>
<evidence type="ECO:0000256" key="1">
    <source>
        <dbReference type="SAM" id="MobiDB-lite"/>
    </source>
</evidence>
<keyword evidence="2" id="KW-0472">Membrane</keyword>
<dbReference type="Proteomes" id="UP000593564">
    <property type="component" value="Unassembled WGS sequence"/>
</dbReference>
<proteinExistence type="predicted"/>
<feature type="compositionally biased region" description="Basic residues" evidence="1">
    <location>
        <begin position="306"/>
        <end position="319"/>
    </location>
</feature>
<sequence length="326" mass="37893">MRGRNRRRREESEDVTLLEIDNMDELLTHEVQLEDISSVFEVLKKPDGVKPELLVCVSATVISLTTIYQLHKFEYAKDSILNIYYIVFFSASFITSTLSYTDSLVGFVVFIVLKKELNSNLPNKKLCFPQKEIRFSEKPSKLFQKYIKKIALHLEEYKPKHVSNEKPNNSNSRQEWRVELSPRIIIGVLRKKKGKDVEQASSIEERSVLFLCVPKEENVLKDDSNSKIRTTCLPKKTKWERGVSSSWCVRIFVLLWPPLVAQNGSESESQEARANRNFLERERRQRRRQSQADRRQERRSTSMSKAKAKAKAKARARARAKVDIEG</sequence>
<keyword evidence="2" id="KW-0812">Transmembrane</keyword>
<name>A0A7J7H6N1_CAMSI</name>
<protein>
    <submittedName>
        <fullName evidence="3">Uncharacterized protein</fullName>
    </submittedName>
</protein>
<reference evidence="3 4" key="2">
    <citation type="submission" date="2020-07" db="EMBL/GenBank/DDBJ databases">
        <title>Genome assembly of wild tea tree DASZ reveals pedigree and selection history of tea varieties.</title>
        <authorList>
            <person name="Zhang W."/>
        </authorList>
    </citation>
    <scope>NUCLEOTIDE SEQUENCE [LARGE SCALE GENOMIC DNA]</scope>
    <source>
        <strain evidence="4">cv. G240</strain>
        <tissue evidence="3">Leaf</tissue>
    </source>
</reference>
<feature type="compositionally biased region" description="Basic and acidic residues" evidence="1">
    <location>
        <begin position="290"/>
        <end position="300"/>
    </location>
</feature>
<evidence type="ECO:0000313" key="3">
    <source>
        <dbReference type="EMBL" id="KAF5947514.1"/>
    </source>
</evidence>
<feature type="transmembrane region" description="Helical" evidence="2">
    <location>
        <begin position="83"/>
        <end position="113"/>
    </location>
</feature>
<dbReference type="EMBL" id="JACBKZ010000006">
    <property type="protein sequence ID" value="KAF5947514.1"/>
    <property type="molecule type" value="Genomic_DNA"/>
</dbReference>
<evidence type="ECO:0000256" key="2">
    <source>
        <dbReference type="SAM" id="Phobius"/>
    </source>
</evidence>
<feature type="region of interest" description="Disordered" evidence="1">
    <location>
        <begin position="264"/>
        <end position="326"/>
    </location>
</feature>
<accession>A0A7J7H6N1</accession>
<keyword evidence="2" id="KW-1133">Transmembrane helix</keyword>
<dbReference type="AlphaFoldDB" id="A0A7J7H6N1"/>
<comment type="caution">
    <text evidence="3">The sequence shown here is derived from an EMBL/GenBank/DDBJ whole genome shotgun (WGS) entry which is preliminary data.</text>
</comment>
<feature type="compositionally biased region" description="Basic and acidic residues" evidence="1">
    <location>
        <begin position="270"/>
        <end position="283"/>
    </location>
</feature>
<gene>
    <name evidence="3" type="ORF">HYC85_013471</name>
</gene>
<evidence type="ECO:0000313" key="4">
    <source>
        <dbReference type="Proteomes" id="UP000593564"/>
    </source>
</evidence>
<organism evidence="3 4">
    <name type="scientific">Camellia sinensis</name>
    <name type="common">Tea plant</name>
    <name type="synonym">Thea sinensis</name>
    <dbReference type="NCBI Taxonomy" id="4442"/>
    <lineage>
        <taxon>Eukaryota</taxon>
        <taxon>Viridiplantae</taxon>
        <taxon>Streptophyta</taxon>
        <taxon>Embryophyta</taxon>
        <taxon>Tracheophyta</taxon>
        <taxon>Spermatophyta</taxon>
        <taxon>Magnoliopsida</taxon>
        <taxon>eudicotyledons</taxon>
        <taxon>Gunneridae</taxon>
        <taxon>Pentapetalae</taxon>
        <taxon>asterids</taxon>
        <taxon>Ericales</taxon>
        <taxon>Theaceae</taxon>
        <taxon>Camellia</taxon>
    </lineage>
</organism>
<keyword evidence="4" id="KW-1185">Reference proteome</keyword>